<protein>
    <submittedName>
        <fullName evidence="1">Uncharacterized protein</fullName>
    </submittedName>
</protein>
<dbReference type="HOGENOM" id="CLU_1741771_0_0_1"/>
<dbReference type="EMBL" id="KL660741">
    <property type="protein sequence ID" value="KFA63393.1"/>
    <property type="molecule type" value="Genomic_DNA"/>
</dbReference>
<accession>A0A084QHF8</accession>
<dbReference type="AlphaFoldDB" id="A0A084QHF8"/>
<sequence>MEIPTAKIISKDLHSSLEDAIKLKGEGWDLAKNIKKCMNDFDKWVADTGAALDRSDNKALVNRPMSPDLRESIATQLTSLATASERQHVSNGLVENFRKNGQNAAADFADSPATRAAAVEDILEARNPMLEITNTIEKLRSKVNEIPAAK</sequence>
<gene>
    <name evidence="1" type="ORF">S40285_09942</name>
</gene>
<name>A0A084QHF8_STAC4</name>
<evidence type="ECO:0000313" key="1">
    <source>
        <dbReference type="EMBL" id="KFA63393.1"/>
    </source>
</evidence>
<dbReference type="Proteomes" id="UP000028524">
    <property type="component" value="Unassembled WGS sequence"/>
</dbReference>
<dbReference type="InParanoid" id="A0A084QHF8"/>
<proteinExistence type="predicted"/>
<keyword evidence="2" id="KW-1185">Reference proteome</keyword>
<organism evidence="1 2">
    <name type="scientific">Stachybotrys chlorohalonatus (strain IBT 40285)</name>
    <dbReference type="NCBI Taxonomy" id="1283841"/>
    <lineage>
        <taxon>Eukaryota</taxon>
        <taxon>Fungi</taxon>
        <taxon>Dikarya</taxon>
        <taxon>Ascomycota</taxon>
        <taxon>Pezizomycotina</taxon>
        <taxon>Sordariomycetes</taxon>
        <taxon>Hypocreomycetidae</taxon>
        <taxon>Hypocreales</taxon>
        <taxon>Stachybotryaceae</taxon>
        <taxon>Stachybotrys</taxon>
    </lineage>
</organism>
<reference evidence="1 2" key="1">
    <citation type="journal article" date="2014" name="BMC Genomics">
        <title>Comparative genome sequencing reveals chemotype-specific gene clusters in the toxigenic black mold Stachybotrys.</title>
        <authorList>
            <person name="Semeiks J."/>
            <person name="Borek D."/>
            <person name="Otwinowski Z."/>
            <person name="Grishin N.V."/>
        </authorList>
    </citation>
    <scope>NUCLEOTIDE SEQUENCE [LARGE SCALE GENOMIC DNA]</scope>
    <source>
        <strain evidence="1 2">IBT 40285</strain>
    </source>
</reference>
<evidence type="ECO:0000313" key="2">
    <source>
        <dbReference type="Proteomes" id="UP000028524"/>
    </source>
</evidence>
<dbReference type="OrthoDB" id="10292615at2759"/>